<gene>
    <name evidence="1" type="ORF">FIBSPDRAFT_880502</name>
</gene>
<evidence type="ECO:0000313" key="1">
    <source>
        <dbReference type="EMBL" id="KZP02206.1"/>
    </source>
</evidence>
<protein>
    <submittedName>
        <fullName evidence="1">Uncharacterized protein</fullName>
    </submittedName>
</protein>
<dbReference type="OrthoDB" id="2017974at2759"/>
<accession>A0A167SSQ7</accession>
<reference evidence="1 2" key="1">
    <citation type="journal article" date="2016" name="Mol. Biol. Evol.">
        <title>Comparative Genomics of Early-Diverging Mushroom-Forming Fungi Provides Insights into the Origins of Lignocellulose Decay Capabilities.</title>
        <authorList>
            <person name="Nagy L.G."/>
            <person name="Riley R."/>
            <person name="Tritt A."/>
            <person name="Adam C."/>
            <person name="Daum C."/>
            <person name="Floudas D."/>
            <person name="Sun H."/>
            <person name="Yadav J.S."/>
            <person name="Pangilinan J."/>
            <person name="Larsson K.H."/>
            <person name="Matsuura K."/>
            <person name="Barry K."/>
            <person name="Labutti K."/>
            <person name="Kuo R."/>
            <person name="Ohm R.A."/>
            <person name="Bhattacharya S.S."/>
            <person name="Shirouzu T."/>
            <person name="Yoshinaga Y."/>
            <person name="Martin F.M."/>
            <person name="Grigoriev I.V."/>
            <person name="Hibbett D.S."/>
        </authorList>
    </citation>
    <scope>NUCLEOTIDE SEQUENCE [LARGE SCALE GENOMIC DNA]</scope>
    <source>
        <strain evidence="1 2">CBS 109695</strain>
    </source>
</reference>
<dbReference type="Proteomes" id="UP000076532">
    <property type="component" value="Unassembled WGS sequence"/>
</dbReference>
<dbReference type="EMBL" id="KV418829">
    <property type="protein sequence ID" value="KZP02206.1"/>
    <property type="molecule type" value="Genomic_DNA"/>
</dbReference>
<proteinExistence type="predicted"/>
<keyword evidence="2" id="KW-1185">Reference proteome</keyword>
<dbReference type="AlphaFoldDB" id="A0A167SSQ7"/>
<evidence type="ECO:0000313" key="2">
    <source>
        <dbReference type="Proteomes" id="UP000076532"/>
    </source>
</evidence>
<dbReference type="STRING" id="436010.A0A167SSQ7"/>
<name>A0A167SSQ7_9AGAM</name>
<organism evidence="1 2">
    <name type="scientific">Athelia psychrophila</name>
    <dbReference type="NCBI Taxonomy" id="1759441"/>
    <lineage>
        <taxon>Eukaryota</taxon>
        <taxon>Fungi</taxon>
        <taxon>Dikarya</taxon>
        <taxon>Basidiomycota</taxon>
        <taxon>Agaricomycotina</taxon>
        <taxon>Agaricomycetes</taxon>
        <taxon>Agaricomycetidae</taxon>
        <taxon>Atheliales</taxon>
        <taxon>Atheliaceae</taxon>
        <taxon>Athelia</taxon>
    </lineage>
</organism>
<sequence length="139" mass="15190">MQWAIWQPKQSGVIRNAGGFGAREGTNLGSVGVRVMVKRATTITEDDESRMDVDSLGTGIQASPANSEINEAAYEYPAAFTFAAKLVFSMLSHVLERLTRKVSPFAHSTINSYVTILITFLTTLTKQPATLAVIDKWIP</sequence>